<dbReference type="GO" id="GO:0071555">
    <property type="term" value="P:cell wall organization"/>
    <property type="evidence" value="ECO:0007669"/>
    <property type="project" value="UniProtKB-KW"/>
</dbReference>
<feature type="compositionally biased region" description="Basic residues" evidence="10">
    <location>
        <begin position="298"/>
        <end position="314"/>
    </location>
</feature>
<evidence type="ECO:0000256" key="7">
    <source>
        <dbReference type="PIRSR" id="PIRSR618044-1"/>
    </source>
</evidence>
<feature type="binding site" evidence="8">
    <location>
        <position position="212"/>
    </location>
    <ligand>
        <name>substrate</name>
    </ligand>
</feature>
<protein>
    <submittedName>
        <fullName evidence="13">Peptidase S11</fullName>
    </submittedName>
</protein>
<dbReference type="KEGG" id="plue:EWM63_23715"/>
<dbReference type="PANTHER" id="PTHR21581">
    <property type="entry name" value="D-ALANYL-D-ALANINE CARBOXYPEPTIDASE"/>
    <property type="match status" value="1"/>
</dbReference>
<comment type="similarity">
    <text evidence="1 9">Belongs to the peptidase S11 family.</text>
</comment>
<feature type="region of interest" description="Disordered" evidence="10">
    <location>
        <begin position="270"/>
        <end position="314"/>
    </location>
</feature>
<dbReference type="PRINTS" id="PR00725">
    <property type="entry name" value="DADACBPTASE1"/>
</dbReference>
<reference evidence="13 14" key="1">
    <citation type="submission" date="2019-02" db="EMBL/GenBank/DDBJ databases">
        <title>Draft Genome Sequences of Six Type Strains of the Genus Massilia.</title>
        <authorList>
            <person name="Miess H."/>
            <person name="Frediansyhah A."/>
            <person name="Gross H."/>
        </authorList>
    </citation>
    <scope>NUCLEOTIDE SEQUENCE [LARGE SCALE GENOMIC DNA]</scope>
    <source>
        <strain evidence="13 14">DSM 17473</strain>
    </source>
</reference>
<keyword evidence="5" id="KW-0573">Peptidoglycan synthesis</keyword>
<sequence>MIKKIAAAVLLSVSAAALAVPLGSQSVLVVDDAGKIILEKNADTVVPIASLTKLMTAMVVLDSRLDMNEQISIDQDDVDTFKHSTSRVPVGATLSRADVLHLALMSSDNRAAASLARTFPGGPAGFKAAVNAKIRSLGMKNTSIAEPTGLSPSNISTAEDLVKMAAAAARYPTIASMTTDKSDIMRIKGREVEYHNTNRLVGAKGWDIGLSKTGYTEEAGRCLIMRIKAAGRNATMVLLNAGGSSARIADAMNIRRLITGNDAPRVSTAPRVMKAAAKSRNVAAKSNGRKKAADKSSGRKKAVDKKKPSRRRAS</sequence>
<name>A0A4P6L282_9BURK</name>
<dbReference type="GO" id="GO:0008360">
    <property type="term" value="P:regulation of cell shape"/>
    <property type="evidence" value="ECO:0007669"/>
    <property type="project" value="UniProtKB-KW"/>
</dbReference>
<dbReference type="InterPro" id="IPR012338">
    <property type="entry name" value="Beta-lactam/transpept-like"/>
</dbReference>
<dbReference type="GO" id="GO:0009252">
    <property type="term" value="P:peptidoglycan biosynthetic process"/>
    <property type="evidence" value="ECO:0007669"/>
    <property type="project" value="UniProtKB-KW"/>
</dbReference>
<feature type="domain" description="Peptidase S11 D-alanyl-D-alanine carboxypeptidase A N-terminal" evidence="12">
    <location>
        <begin position="23"/>
        <end position="241"/>
    </location>
</feature>
<dbReference type="InterPro" id="IPR018044">
    <property type="entry name" value="Peptidase_S11"/>
</dbReference>
<proteinExistence type="inferred from homology"/>
<dbReference type="SUPFAM" id="SSF56601">
    <property type="entry name" value="beta-lactamase/transpeptidase-like"/>
    <property type="match status" value="1"/>
</dbReference>
<dbReference type="RefSeq" id="WP_130188730.1">
    <property type="nucleotide sequence ID" value="NZ_CP035913.1"/>
</dbReference>
<dbReference type="Pfam" id="PF00768">
    <property type="entry name" value="Peptidase_S11"/>
    <property type="match status" value="1"/>
</dbReference>
<evidence type="ECO:0000256" key="3">
    <source>
        <dbReference type="ARBA" id="ARBA00022801"/>
    </source>
</evidence>
<gene>
    <name evidence="13" type="ORF">EWM63_23715</name>
</gene>
<evidence type="ECO:0000256" key="8">
    <source>
        <dbReference type="PIRSR" id="PIRSR618044-2"/>
    </source>
</evidence>
<dbReference type="OrthoDB" id="5688590at2"/>
<evidence type="ECO:0000256" key="1">
    <source>
        <dbReference type="ARBA" id="ARBA00007164"/>
    </source>
</evidence>
<evidence type="ECO:0000256" key="5">
    <source>
        <dbReference type="ARBA" id="ARBA00022984"/>
    </source>
</evidence>
<feature type="signal peptide" evidence="11">
    <location>
        <begin position="1"/>
        <end position="19"/>
    </location>
</feature>
<keyword evidence="6" id="KW-0961">Cell wall biogenesis/degradation</keyword>
<evidence type="ECO:0000256" key="10">
    <source>
        <dbReference type="SAM" id="MobiDB-lite"/>
    </source>
</evidence>
<evidence type="ECO:0000256" key="2">
    <source>
        <dbReference type="ARBA" id="ARBA00022729"/>
    </source>
</evidence>
<feature type="active site" description="Acyl-ester intermediate" evidence="7">
    <location>
        <position position="50"/>
    </location>
</feature>
<keyword evidence="3" id="KW-0378">Hydrolase</keyword>
<dbReference type="GO" id="GO:0009002">
    <property type="term" value="F:serine-type D-Ala-D-Ala carboxypeptidase activity"/>
    <property type="evidence" value="ECO:0007669"/>
    <property type="project" value="InterPro"/>
</dbReference>
<evidence type="ECO:0000256" key="11">
    <source>
        <dbReference type="SAM" id="SignalP"/>
    </source>
</evidence>
<dbReference type="PANTHER" id="PTHR21581:SF26">
    <property type="entry name" value="D-ALANYL-D-ALANINE ENDOPEPTIDASE"/>
    <property type="match status" value="1"/>
</dbReference>
<evidence type="ECO:0000256" key="9">
    <source>
        <dbReference type="RuleBase" id="RU004016"/>
    </source>
</evidence>
<evidence type="ECO:0000259" key="12">
    <source>
        <dbReference type="Pfam" id="PF00768"/>
    </source>
</evidence>
<dbReference type="EMBL" id="CP035913">
    <property type="protein sequence ID" value="QBE65620.1"/>
    <property type="molecule type" value="Genomic_DNA"/>
</dbReference>
<dbReference type="InterPro" id="IPR001967">
    <property type="entry name" value="Peptidase_S11_N"/>
</dbReference>
<feature type="active site" evidence="7">
    <location>
        <position position="107"/>
    </location>
</feature>
<accession>A0A4P6L282</accession>
<evidence type="ECO:0000256" key="6">
    <source>
        <dbReference type="ARBA" id="ARBA00023316"/>
    </source>
</evidence>
<keyword evidence="2 11" id="KW-0732">Signal</keyword>
<organism evidence="13 14">
    <name type="scientific">Pseudoduganella lutea</name>
    <dbReference type="NCBI Taxonomy" id="321985"/>
    <lineage>
        <taxon>Bacteria</taxon>
        <taxon>Pseudomonadati</taxon>
        <taxon>Pseudomonadota</taxon>
        <taxon>Betaproteobacteria</taxon>
        <taxon>Burkholderiales</taxon>
        <taxon>Oxalobacteraceae</taxon>
        <taxon>Telluria group</taxon>
        <taxon>Pseudoduganella</taxon>
    </lineage>
</organism>
<dbReference type="Proteomes" id="UP000290637">
    <property type="component" value="Chromosome"/>
</dbReference>
<dbReference type="GO" id="GO:0006508">
    <property type="term" value="P:proteolysis"/>
    <property type="evidence" value="ECO:0007669"/>
    <property type="project" value="InterPro"/>
</dbReference>
<evidence type="ECO:0000313" key="13">
    <source>
        <dbReference type="EMBL" id="QBE65620.1"/>
    </source>
</evidence>
<dbReference type="Gene3D" id="3.40.710.10">
    <property type="entry name" value="DD-peptidase/beta-lactamase superfamily"/>
    <property type="match status" value="1"/>
</dbReference>
<keyword evidence="4" id="KW-0133">Cell shape</keyword>
<evidence type="ECO:0000256" key="4">
    <source>
        <dbReference type="ARBA" id="ARBA00022960"/>
    </source>
</evidence>
<feature type="chain" id="PRO_5020829189" evidence="11">
    <location>
        <begin position="20"/>
        <end position="314"/>
    </location>
</feature>
<feature type="active site" description="Proton acceptor" evidence="7">
    <location>
        <position position="53"/>
    </location>
</feature>
<evidence type="ECO:0000313" key="14">
    <source>
        <dbReference type="Proteomes" id="UP000290637"/>
    </source>
</evidence>
<dbReference type="AlphaFoldDB" id="A0A4P6L282"/>
<keyword evidence="14" id="KW-1185">Reference proteome</keyword>